<evidence type="ECO:0000313" key="1">
    <source>
        <dbReference type="EMBL" id="KAG9224674.1"/>
    </source>
</evidence>
<reference evidence="1 2" key="1">
    <citation type="journal article" date="2021" name="Appl. Environ. Microbiol.">
        <title>Genetic linkage and physical mapping for an oyster mushroom Pleurotus cornucopiae and QTL analysis for the trait cap color.</title>
        <authorList>
            <person name="Zhang Y."/>
            <person name="Gao W."/>
            <person name="Sonnenberg A."/>
            <person name="Chen Q."/>
            <person name="Zhang J."/>
            <person name="Huang C."/>
        </authorList>
    </citation>
    <scope>NUCLEOTIDE SEQUENCE [LARGE SCALE GENOMIC DNA]</scope>
    <source>
        <strain evidence="1">CCMSSC00406</strain>
    </source>
</reference>
<organism evidence="1 2">
    <name type="scientific">Pleurotus cornucopiae</name>
    <name type="common">Cornucopia mushroom</name>
    <dbReference type="NCBI Taxonomy" id="5321"/>
    <lineage>
        <taxon>Eukaryota</taxon>
        <taxon>Fungi</taxon>
        <taxon>Dikarya</taxon>
        <taxon>Basidiomycota</taxon>
        <taxon>Agaricomycotina</taxon>
        <taxon>Agaricomycetes</taxon>
        <taxon>Agaricomycetidae</taxon>
        <taxon>Agaricales</taxon>
        <taxon>Pleurotineae</taxon>
        <taxon>Pleurotaceae</taxon>
        <taxon>Pleurotus</taxon>
    </lineage>
</organism>
<evidence type="ECO:0000313" key="2">
    <source>
        <dbReference type="Proteomes" id="UP000824881"/>
    </source>
</evidence>
<gene>
    <name evidence="1" type="ORF">CCMSSC00406_0002175</name>
</gene>
<sequence>MYGITNLQTYFYYYAYPKDPLRLKLLVTALWVLDTLHVILMGHALYYYLIKSYGIPSQLEEGTSTLFTSVAVNVLMAFVVQWFFSVRIFQLRTGKITLCLAIATAFFVFAHFCFGIEMVILSFVKKRFDRLSELNYIAGKLFIILVTFPSINSSFTIPSLCYLLGSTKTDFDDTRNILNKLIIWSINRCVLTSAVAIIETIVFVAVPHSLYYFAFDFIIGKLYVNSLLAAFNSRKSLHGSAVDTSDFSTAADGSIGFRVATAISAENQNHINLRVRVPGEPERRGSPYLDEEAAESSLHVHKSCPTSDTFLSLDYLSFYFCLSPALRPLGFVALILWLAFLFSALGISASDFFIPNLSTIAQLLGLDENVAGVTFLAFGNGSPDVFSTFAAMRTNSGSLAIGELIGAASFIVSVVVGSMCIIKPFQVNRGPFLRDVGFFAAAVALLLVILLDNELLFVEAAGLVVLYVFYALVVVSSSWWERRQEGKRVLEARIRAEYDENTPPFMPYRDNPNGPQTTLVVPTPVPASRARAISTPGPPRIQTTLPPRPHSRSPSPSQYHHHPRLPSFSLVGALEFRQVVNSLSADAAGPQLNAFDSPATPFAGGHYHTPSHARSRSPSFIEENPFEASLGVPLDERSAPRLAITPASDSDESRPGNPDGDSLYGSTIPSISVTPTPASPILSQFSEDSMLPLTSRRRRWMHVVRRILHTLFPSLYHFGDKTAAGKLASIFAAPAVMMLTLTLPVVVMKYEYAHNSPRHVPEGRLVDFEEEGVERVLVAEEEAKDELHDMDYNKWLTAVQCVAGPIFAVSVLFNASSHLKWILLATSLAGVTIAILVVVFGGKGNHTSTRTARCFMGFFVAIVWIMAVADETVNILRTFGFIFGLSDAIIGLTIFAVGNSLADLVANMSVATFAPIMGFSACFGGPMLNILLGVGISGSYITHQTGVPYELHFSTTLLVSTVGLLSLLAATVIFVPWNGRVAEMQPMNPPSASNSLPAELWRDIFRNALGDEFFDQAEMSSDYRPFESTGECPSWTSRPISLAISQVCVQWNLVMLEFLYAKILIRYGTVGLRQALSRRTGQRTRPTVGHFVRCIEIPPFAVLDDPCSIYDILTCCPSVKLIVKATLGRHGDEPFWTALARPSPSVDNLSLSHLERIDWSSRFGRPRYVEHLEVVYPILRTIILQAPNLRYLSINDWKEHMFDDIPLPILFPSLETLRLRGATGFLSAGVRPSDLPKLSNFIAEPMNMSYRFNTEEPEILHVLGDKIHRLELDGSPAGSEFTYMGVADILMSCPALEELNFQPGAPPLILHESNVPHEALKTLRIYADAARHRRLGYNGIERFQQLMTAALEMFLAEEQFPYLSRLVIYGDIDIASSFISQSQIISEAVNTGRISLELV</sequence>
<protein>
    <submittedName>
        <fullName evidence="1">Uncharacterized protein</fullName>
    </submittedName>
</protein>
<dbReference type="EMBL" id="WQMT02000003">
    <property type="protein sequence ID" value="KAG9224674.1"/>
    <property type="molecule type" value="Genomic_DNA"/>
</dbReference>
<name>A0ACB7J3Q7_PLECO</name>
<dbReference type="Proteomes" id="UP000824881">
    <property type="component" value="Unassembled WGS sequence"/>
</dbReference>
<comment type="caution">
    <text evidence="1">The sequence shown here is derived from an EMBL/GenBank/DDBJ whole genome shotgun (WGS) entry which is preliminary data.</text>
</comment>
<keyword evidence="2" id="KW-1185">Reference proteome</keyword>
<accession>A0ACB7J3Q7</accession>
<proteinExistence type="predicted"/>